<feature type="binding site" evidence="6">
    <location>
        <begin position="9"/>
        <end position="16"/>
    </location>
    <ligand>
        <name>ATP</name>
        <dbReference type="ChEBI" id="CHEBI:30616"/>
    </ligand>
</feature>
<dbReference type="EC" id="2.7.1.25" evidence="2 6"/>
<comment type="caution">
    <text evidence="9">The sequence shown here is derived from an EMBL/GenBank/DDBJ whole genome shotgun (WGS) entry which is preliminary data.</text>
</comment>
<dbReference type="InterPro" id="IPR002891">
    <property type="entry name" value="APS"/>
</dbReference>
<gene>
    <name evidence="6 9" type="primary">cysC</name>
    <name evidence="9" type="ORF">G3N55_03265</name>
</gene>
<dbReference type="GO" id="GO:0004020">
    <property type="term" value="F:adenylylsulfate kinase activity"/>
    <property type="evidence" value="ECO:0007669"/>
    <property type="project" value="UniProtKB-UniRule"/>
</dbReference>
<dbReference type="GO" id="GO:0005737">
    <property type="term" value="C:cytoplasm"/>
    <property type="evidence" value="ECO:0007669"/>
    <property type="project" value="TreeGrafter"/>
</dbReference>
<name>A0A6N9TLE4_DISTH</name>
<evidence type="ECO:0000256" key="7">
    <source>
        <dbReference type="RuleBase" id="RU004347"/>
    </source>
</evidence>
<dbReference type="GO" id="GO:0010134">
    <property type="term" value="P:sulfate assimilation via adenylyl sulfate reduction"/>
    <property type="evidence" value="ECO:0007669"/>
    <property type="project" value="TreeGrafter"/>
</dbReference>
<keyword evidence="5 6" id="KW-0067">ATP-binding</keyword>
<protein>
    <recommendedName>
        <fullName evidence="2 6">Adenylyl-sulfate kinase</fullName>
        <ecNumber evidence="2 6">2.7.1.25</ecNumber>
    </recommendedName>
    <alternativeName>
        <fullName evidence="6">APS kinase</fullName>
    </alternativeName>
    <alternativeName>
        <fullName evidence="6">ATP adenosine-5'-phosphosulfate 3'-phosphotransferase</fullName>
    </alternativeName>
    <alternativeName>
        <fullName evidence="6">Adenosine-5'-phosphosulfate kinase</fullName>
    </alternativeName>
</protein>
<keyword evidence="10" id="KW-1185">Reference proteome</keyword>
<dbReference type="HAMAP" id="MF_00065">
    <property type="entry name" value="Adenylyl_sulf_kinase"/>
    <property type="match status" value="1"/>
</dbReference>
<comment type="catalytic activity">
    <reaction evidence="1 6 7">
        <text>adenosine 5'-phosphosulfate + ATP = 3'-phosphoadenylyl sulfate + ADP + H(+)</text>
        <dbReference type="Rhea" id="RHEA:24152"/>
        <dbReference type="ChEBI" id="CHEBI:15378"/>
        <dbReference type="ChEBI" id="CHEBI:30616"/>
        <dbReference type="ChEBI" id="CHEBI:58243"/>
        <dbReference type="ChEBI" id="CHEBI:58339"/>
        <dbReference type="ChEBI" id="CHEBI:456216"/>
        <dbReference type="EC" id="2.7.1.25"/>
    </reaction>
</comment>
<dbReference type="CDD" id="cd02027">
    <property type="entry name" value="APSK"/>
    <property type="match status" value="1"/>
</dbReference>
<dbReference type="UniPathway" id="UPA00140">
    <property type="reaction ID" value="UER00205"/>
</dbReference>
<comment type="caution">
    <text evidence="6">Lacks conserved residue(s) required for the propagation of feature annotation.</text>
</comment>
<dbReference type="PANTHER" id="PTHR42700:SF1">
    <property type="entry name" value="SULFATE ADENYLYLTRANSFERASE"/>
    <property type="match status" value="1"/>
</dbReference>
<dbReference type="GO" id="GO:0070814">
    <property type="term" value="P:hydrogen sulfide biosynthetic process"/>
    <property type="evidence" value="ECO:0007669"/>
    <property type="project" value="UniProtKB-UniRule"/>
</dbReference>
<dbReference type="GO" id="GO:0019379">
    <property type="term" value="P:sulfate assimilation, phosphoadenylyl sulfate reduction by phosphoadenylyl-sulfate reductase (thioredoxin)"/>
    <property type="evidence" value="ECO:0007669"/>
    <property type="project" value="TreeGrafter"/>
</dbReference>
<evidence type="ECO:0000259" key="8">
    <source>
        <dbReference type="Pfam" id="PF01583"/>
    </source>
</evidence>
<dbReference type="NCBIfam" id="NF003013">
    <property type="entry name" value="PRK03846.1"/>
    <property type="match status" value="1"/>
</dbReference>
<comment type="function">
    <text evidence="6 7">Catalyzes the synthesis of activated sulfate.</text>
</comment>
<dbReference type="Pfam" id="PF01583">
    <property type="entry name" value="APS_kinase"/>
    <property type="match status" value="1"/>
</dbReference>
<dbReference type="AlphaFoldDB" id="A0A6N9TLE4"/>
<feature type="domain" description="APS kinase" evidence="8">
    <location>
        <begin position="2"/>
        <end position="149"/>
    </location>
</feature>
<evidence type="ECO:0000256" key="6">
    <source>
        <dbReference type="HAMAP-Rule" id="MF_00065"/>
    </source>
</evidence>
<accession>A0A6N9TLE4</accession>
<comment type="pathway">
    <text evidence="6 7">Sulfur metabolism; hydrogen sulfide biosynthesis; sulfite from sulfate: step 2/3.</text>
</comment>
<dbReference type="RefSeq" id="WP_163298022.1">
    <property type="nucleotide sequence ID" value="NZ_JAAGRR010000022.1"/>
</dbReference>
<comment type="similarity">
    <text evidence="6 7">Belongs to the APS kinase family.</text>
</comment>
<evidence type="ECO:0000256" key="2">
    <source>
        <dbReference type="ARBA" id="ARBA00012121"/>
    </source>
</evidence>
<dbReference type="InterPro" id="IPR059117">
    <property type="entry name" value="APS_kinase_dom"/>
</dbReference>
<evidence type="ECO:0000313" key="9">
    <source>
        <dbReference type="EMBL" id="NDY41868.1"/>
    </source>
</evidence>
<dbReference type="NCBIfam" id="TIGR00455">
    <property type="entry name" value="apsK"/>
    <property type="match status" value="1"/>
</dbReference>
<sequence>MSFTIWFTGLSGAGKTTLSRRVYLEIRRRSLRAELLDGDIIRCNFSQELGFTRRDRDINVRRIGFVSYLLTKNDVISVVAAIAPYAEARAQNRRLIGRYVEVFCDCPLEVVERRDVKGLYARARAGEIPNFTGVSDPYEPPEAPEVVVRTDRETVEESTRKVLGYLEEQGLLPPAEACRRCDYSEADEAEWRRNLVALGFARREG</sequence>
<dbReference type="Gene3D" id="3.40.50.300">
    <property type="entry name" value="P-loop containing nucleotide triphosphate hydrolases"/>
    <property type="match status" value="1"/>
</dbReference>
<evidence type="ECO:0000256" key="5">
    <source>
        <dbReference type="ARBA" id="ARBA00022840"/>
    </source>
</evidence>
<keyword evidence="3 6" id="KW-0808">Transferase</keyword>
<dbReference type="GO" id="GO:0004781">
    <property type="term" value="F:sulfate adenylyltransferase (ATP) activity"/>
    <property type="evidence" value="ECO:0007669"/>
    <property type="project" value="TreeGrafter"/>
</dbReference>
<dbReference type="InterPro" id="IPR027417">
    <property type="entry name" value="P-loop_NTPase"/>
</dbReference>
<evidence type="ECO:0000313" key="10">
    <source>
        <dbReference type="Proteomes" id="UP000469346"/>
    </source>
</evidence>
<evidence type="ECO:0000256" key="1">
    <source>
        <dbReference type="ARBA" id="ARBA00001823"/>
    </source>
</evidence>
<reference evidence="9 10" key="1">
    <citation type="submission" date="2020-02" db="EMBL/GenBank/DDBJ databases">
        <title>Comparative genomics of sulfur disproportionating microorganisms.</title>
        <authorList>
            <person name="Ward L.M."/>
            <person name="Bertran E."/>
            <person name="Johnston D.T."/>
        </authorList>
    </citation>
    <scope>NUCLEOTIDE SEQUENCE [LARGE SCALE GENOMIC DNA]</scope>
    <source>
        <strain evidence="9 10">DSM 100025</strain>
    </source>
</reference>
<evidence type="ECO:0000256" key="3">
    <source>
        <dbReference type="ARBA" id="ARBA00022679"/>
    </source>
</evidence>
<dbReference type="GO" id="GO:0005524">
    <property type="term" value="F:ATP binding"/>
    <property type="evidence" value="ECO:0007669"/>
    <property type="project" value="UniProtKB-UniRule"/>
</dbReference>
<evidence type="ECO:0000256" key="4">
    <source>
        <dbReference type="ARBA" id="ARBA00022741"/>
    </source>
</evidence>
<proteinExistence type="inferred from homology"/>
<dbReference type="EMBL" id="JAAGRR010000022">
    <property type="protein sequence ID" value="NDY41868.1"/>
    <property type="molecule type" value="Genomic_DNA"/>
</dbReference>
<dbReference type="Proteomes" id="UP000469346">
    <property type="component" value="Unassembled WGS sequence"/>
</dbReference>
<organism evidence="9 10">
    <name type="scientific">Dissulfurirhabdus thermomarina</name>
    <dbReference type="NCBI Taxonomy" id="1765737"/>
    <lineage>
        <taxon>Bacteria</taxon>
        <taxon>Deltaproteobacteria</taxon>
        <taxon>Dissulfurirhabdaceae</taxon>
        <taxon>Dissulfurirhabdus</taxon>
    </lineage>
</organism>
<keyword evidence="4 6" id="KW-0547">Nucleotide-binding</keyword>
<keyword evidence="6 7" id="KW-0418">Kinase</keyword>
<dbReference type="PANTHER" id="PTHR42700">
    <property type="entry name" value="SULFATE ADENYLYLTRANSFERASE"/>
    <property type="match status" value="1"/>
</dbReference>
<dbReference type="SUPFAM" id="SSF52540">
    <property type="entry name" value="P-loop containing nucleoside triphosphate hydrolases"/>
    <property type="match status" value="1"/>
</dbReference>
<dbReference type="InterPro" id="IPR050512">
    <property type="entry name" value="Sulf_AdTrans/APS_kinase"/>
</dbReference>
<keyword evidence="6" id="KW-0597">Phosphoprotein</keyword>